<name>A0A1H4NKR4_9BRAD</name>
<gene>
    <name evidence="1" type="ORF">SAMN05444164_0643</name>
</gene>
<sequence length="35" mass="3885">MRLTVLLFARARLKLALWSILLARKLATIGSGMLS</sequence>
<organism evidence="1 2">
    <name type="scientific">Bradyrhizobium erythrophlei</name>
    <dbReference type="NCBI Taxonomy" id="1437360"/>
    <lineage>
        <taxon>Bacteria</taxon>
        <taxon>Pseudomonadati</taxon>
        <taxon>Pseudomonadota</taxon>
        <taxon>Alphaproteobacteria</taxon>
        <taxon>Hyphomicrobiales</taxon>
        <taxon>Nitrobacteraceae</taxon>
        <taxon>Bradyrhizobium</taxon>
    </lineage>
</organism>
<dbReference type="AlphaFoldDB" id="A0A1H4NKR4"/>
<dbReference type="Proteomes" id="UP000198992">
    <property type="component" value="Unassembled WGS sequence"/>
</dbReference>
<evidence type="ECO:0000313" key="1">
    <source>
        <dbReference type="EMBL" id="SEB95122.1"/>
    </source>
</evidence>
<proteinExistence type="predicted"/>
<evidence type="ECO:0000313" key="2">
    <source>
        <dbReference type="Proteomes" id="UP000198992"/>
    </source>
</evidence>
<reference evidence="1 2" key="1">
    <citation type="submission" date="2016-10" db="EMBL/GenBank/DDBJ databases">
        <authorList>
            <person name="de Groot N.N."/>
        </authorList>
    </citation>
    <scope>NUCLEOTIDE SEQUENCE [LARGE SCALE GENOMIC DNA]</scope>
    <source>
        <strain evidence="1 2">MT12</strain>
    </source>
</reference>
<protein>
    <submittedName>
        <fullName evidence="1">Uncharacterized protein</fullName>
    </submittedName>
</protein>
<dbReference type="EMBL" id="FNTH01000001">
    <property type="protein sequence ID" value="SEB95122.1"/>
    <property type="molecule type" value="Genomic_DNA"/>
</dbReference>
<accession>A0A1H4NKR4</accession>